<feature type="region of interest" description="Disordered" evidence="1">
    <location>
        <begin position="1"/>
        <end position="48"/>
    </location>
</feature>
<gene>
    <name evidence="2" type="ORF">H0B56_19665</name>
</gene>
<dbReference type="EMBL" id="JACCKD010000008">
    <property type="protein sequence ID" value="MBA0127769.1"/>
    <property type="molecule type" value="Genomic_DNA"/>
</dbReference>
<dbReference type="RefSeq" id="WP_180894579.1">
    <property type="nucleotide sequence ID" value="NZ_JACCKD010000008.1"/>
</dbReference>
<keyword evidence="3" id="KW-1185">Reference proteome</keyword>
<dbReference type="Proteomes" id="UP000582974">
    <property type="component" value="Unassembled WGS sequence"/>
</dbReference>
<name>A0A838AEN5_9PSEU</name>
<organism evidence="2 3">
    <name type="scientific">Haloechinothrix aidingensis</name>
    <dbReference type="NCBI Taxonomy" id="2752311"/>
    <lineage>
        <taxon>Bacteria</taxon>
        <taxon>Bacillati</taxon>
        <taxon>Actinomycetota</taxon>
        <taxon>Actinomycetes</taxon>
        <taxon>Pseudonocardiales</taxon>
        <taxon>Pseudonocardiaceae</taxon>
        <taxon>Haloechinothrix</taxon>
    </lineage>
</organism>
<feature type="compositionally biased region" description="Acidic residues" evidence="1">
    <location>
        <begin position="36"/>
        <end position="48"/>
    </location>
</feature>
<dbReference type="AlphaFoldDB" id="A0A838AEN5"/>
<evidence type="ECO:0000256" key="1">
    <source>
        <dbReference type="SAM" id="MobiDB-lite"/>
    </source>
</evidence>
<protein>
    <submittedName>
        <fullName evidence="2">Uncharacterized protein</fullName>
    </submittedName>
</protein>
<accession>A0A838AEN5</accession>
<evidence type="ECO:0000313" key="2">
    <source>
        <dbReference type="EMBL" id="MBA0127769.1"/>
    </source>
</evidence>
<evidence type="ECO:0000313" key="3">
    <source>
        <dbReference type="Proteomes" id="UP000582974"/>
    </source>
</evidence>
<sequence length="48" mass="5433">MSSQPRGEMGPDLEFVPDDEHLPEHPDEEQHVVDDVTSDEDGYIEPPD</sequence>
<proteinExistence type="predicted"/>
<feature type="compositionally biased region" description="Basic and acidic residues" evidence="1">
    <location>
        <begin position="18"/>
        <end position="34"/>
    </location>
</feature>
<reference evidence="2 3" key="1">
    <citation type="submission" date="2020-07" db="EMBL/GenBank/DDBJ databases">
        <title>Genome of Haloechinothrix sp.</title>
        <authorList>
            <person name="Tang S.-K."/>
            <person name="Yang L."/>
            <person name="Zhu W.-Y."/>
        </authorList>
    </citation>
    <scope>NUCLEOTIDE SEQUENCE [LARGE SCALE GENOMIC DNA]</scope>
    <source>
        <strain evidence="2 3">YIM 98757</strain>
    </source>
</reference>
<comment type="caution">
    <text evidence="2">The sequence shown here is derived from an EMBL/GenBank/DDBJ whole genome shotgun (WGS) entry which is preliminary data.</text>
</comment>